<comment type="caution">
    <text evidence="1">The sequence shown here is derived from an EMBL/GenBank/DDBJ whole genome shotgun (WGS) entry which is preliminary data.</text>
</comment>
<dbReference type="SUPFAM" id="SSF49899">
    <property type="entry name" value="Concanavalin A-like lectins/glucanases"/>
    <property type="match status" value="1"/>
</dbReference>
<keyword evidence="2" id="KW-1185">Reference proteome</keyword>
<evidence type="ECO:0000313" key="1">
    <source>
        <dbReference type="EMBL" id="ELZ84402.1"/>
    </source>
</evidence>
<sequence length="231" mass="24874">MSQSNNQGGLEAIYLFENEDYDGGRGAYRDRSGHGRNLSLNGGVGVRQPSPLGSSALFDGADDYGRAAPPNGGDHLLVSAFLRYQKPTEDPNDYGTIVSNGREPGSGEGPSKGWFLGVKGENVRHGFGDGSSGEYYYVLSPGYDRWFWTTLAIDTDTGVVSIWVDGEVELSQQTTLTDFWDLNDELSVGDALGLSKAIPATIAAVVVSHSKPTARRIKRMKDMAARGVSYL</sequence>
<dbReference type="Proteomes" id="UP000011612">
    <property type="component" value="Unassembled WGS sequence"/>
</dbReference>
<dbReference type="STRING" id="1230453.C453_12686"/>
<gene>
    <name evidence="1" type="ORF">C453_12686</name>
</gene>
<dbReference type="OrthoDB" id="386832at2157"/>
<dbReference type="AlphaFoldDB" id="M0HL01"/>
<evidence type="ECO:0008006" key="3">
    <source>
        <dbReference type="Google" id="ProtNLM"/>
    </source>
</evidence>
<protein>
    <recommendedName>
        <fullName evidence="3">LamG domain-containing protein</fullName>
    </recommendedName>
</protein>
<name>M0HL01_HALEO</name>
<dbReference type="EMBL" id="AOLK01000020">
    <property type="protein sequence ID" value="ELZ84402.1"/>
    <property type="molecule type" value="Genomic_DNA"/>
</dbReference>
<dbReference type="RefSeq" id="WP_008324951.1">
    <property type="nucleotide sequence ID" value="NZ_AOLK01000020.1"/>
</dbReference>
<reference evidence="1 2" key="1">
    <citation type="journal article" date="2014" name="PLoS Genet.">
        <title>Phylogenetically driven sequencing of extremely halophilic archaea reveals strategies for static and dynamic osmo-response.</title>
        <authorList>
            <person name="Becker E.A."/>
            <person name="Seitzer P.M."/>
            <person name="Tritt A."/>
            <person name="Larsen D."/>
            <person name="Krusor M."/>
            <person name="Yao A.I."/>
            <person name="Wu D."/>
            <person name="Madern D."/>
            <person name="Eisen J.A."/>
            <person name="Darling A.E."/>
            <person name="Facciotti M.T."/>
        </authorList>
    </citation>
    <scope>NUCLEOTIDE SEQUENCE [LARGE SCALE GENOMIC DNA]</scope>
    <source>
        <strain evidence="1 2">ATCC BAA-1513</strain>
    </source>
</reference>
<proteinExistence type="predicted"/>
<dbReference type="InterPro" id="IPR013320">
    <property type="entry name" value="ConA-like_dom_sf"/>
</dbReference>
<accession>M0HL01</accession>
<organism evidence="1 2">
    <name type="scientific">Haloferax elongans ATCC BAA-1513</name>
    <dbReference type="NCBI Taxonomy" id="1230453"/>
    <lineage>
        <taxon>Archaea</taxon>
        <taxon>Methanobacteriati</taxon>
        <taxon>Methanobacteriota</taxon>
        <taxon>Stenosarchaea group</taxon>
        <taxon>Halobacteria</taxon>
        <taxon>Halobacteriales</taxon>
        <taxon>Haloferacaceae</taxon>
        <taxon>Haloferax</taxon>
    </lineage>
</organism>
<dbReference type="Gene3D" id="2.60.120.200">
    <property type="match status" value="1"/>
</dbReference>
<evidence type="ECO:0000313" key="2">
    <source>
        <dbReference type="Proteomes" id="UP000011612"/>
    </source>
</evidence>